<feature type="region of interest" description="Disordered" evidence="1">
    <location>
        <begin position="1"/>
        <end position="95"/>
    </location>
</feature>
<feature type="compositionally biased region" description="Low complexity" evidence="1">
    <location>
        <begin position="21"/>
        <end position="40"/>
    </location>
</feature>
<feature type="compositionally biased region" description="Low complexity" evidence="1">
    <location>
        <begin position="60"/>
        <end position="69"/>
    </location>
</feature>
<reference evidence="2 3" key="1">
    <citation type="journal article" date="2019" name="Commun. Biol.">
        <title>The bagworm genome reveals a unique fibroin gene that provides high tensile strength.</title>
        <authorList>
            <person name="Kono N."/>
            <person name="Nakamura H."/>
            <person name="Ohtoshi R."/>
            <person name="Tomita M."/>
            <person name="Numata K."/>
            <person name="Arakawa K."/>
        </authorList>
    </citation>
    <scope>NUCLEOTIDE SEQUENCE [LARGE SCALE GENOMIC DNA]</scope>
</reference>
<name>A0A4C1ZF63_EUMVA</name>
<dbReference type="AlphaFoldDB" id="A0A4C1ZF63"/>
<evidence type="ECO:0000313" key="3">
    <source>
        <dbReference type="Proteomes" id="UP000299102"/>
    </source>
</evidence>
<feature type="compositionally biased region" description="Basic and acidic residues" evidence="1">
    <location>
        <begin position="70"/>
        <end position="95"/>
    </location>
</feature>
<feature type="compositionally biased region" description="Basic and acidic residues" evidence="1">
    <location>
        <begin position="43"/>
        <end position="58"/>
    </location>
</feature>
<proteinExistence type="predicted"/>
<feature type="non-terminal residue" evidence="2">
    <location>
        <position position="95"/>
    </location>
</feature>
<gene>
    <name evidence="2" type="ORF">EVAR_62635_1</name>
</gene>
<dbReference type="Proteomes" id="UP000299102">
    <property type="component" value="Unassembled WGS sequence"/>
</dbReference>
<organism evidence="2 3">
    <name type="scientific">Eumeta variegata</name>
    <name type="common">Bagworm moth</name>
    <name type="synonym">Eumeta japonica</name>
    <dbReference type="NCBI Taxonomy" id="151549"/>
    <lineage>
        <taxon>Eukaryota</taxon>
        <taxon>Metazoa</taxon>
        <taxon>Ecdysozoa</taxon>
        <taxon>Arthropoda</taxon>
        <taxon>Hexapoda</taxon>
        <taxon>Insecta</taxon>
        <taxon>Pterygota</taxon>
        <taxon>Neoptera</taxon>
        <taxon>Endopterygota</taxon>
        <taxon>Lepidoptera</taxon>
        <taxon>Glossata</taxon>
        <taxon>Ditrysia</taxon>
        <taxon>Tineoidea</taxon>
        <taxon>Psychidae</taxon>
        <taxon>Oiketicinae</taxon>
        <taxon>Eumeta</taxon>
    </lineage>
</organism>
<evidence type="ECO:0000313" key="2">
    <source>
        <dbReference type="EMBL" id="GBP87166.1"/>
    </source>
</evidence>
<dbReference type="EMBL" id="BGZK01001839">
    <property type="protein sequence ID" value="GBP87166.1"/>
    <property type="molecule type" value="Genomic_DNA"/>
</dbReference>
<accession>A0A4C1ZF63</accession>
<comment type="caution">
    <text evidence="2">The sequence shown here is derived from an EMBL/GenBank/DDBJ whole genome shotgun (WGS) entry which is preliminary data.</text>
</comment>
<keyword evidence="3" id="KW-1185">Reference proteome</keyword>
<protein>
    <submittedName>
        <fullName evidence="2">Uncharacterized protein</fullName>
    </submittedName>
</protein>
<sequence>MKPKEGVAQVGSVRPAHRVPSASGSGDSASASSPLSLGGLQIRQRDHLVLKLREHDEVGGDQTQQADGQARVHGDEAADAQRERPELDQLQKPSD</sequence>
<evidence type="ECO:0000256" key="1">
    <source>
        <dbReference type="SAM" id="MobiDB-lite"/>
    </source>
</evidence>